<dbReference type="SUPFAM" id="SSF55681">
    <property type="entry name" value="Class II aaRS and biotin synthetases"/>
    <property type="match status" value="1"/>
</dbReference>
<evidence type="ECO:0000256" key="9">
    <source>
        <dbReference type="ARBA" id="ARBA00047671"/>
    </source>
</evidence>
<dbReference type="Proteomes" id="UP000696573">
    <property type="component" value="Unassembled WGS sequence"/>
</dbReference>
<evidence type="ECO:0000256" key="4">
    <source>
        <dbReference type="ARBA" id="ARBA00022741"/>
    </source>
</evidence>
<dbReference type="GO" id="GO:0004827">
    <property type="term" value="F:proline-tRNA ligase activity"/>
    <property type="evidence" value="ECO:0007669"/>
    <property type="project" value="UniProtKB-EC"/>
</dbReference>
<evidence type="ECO:0000256" key="5">
    <source>
        <dbReference type="ARBA" id="ARBA00022840"/>
    </source>
</evidence>
<reference evidence="11" key="1">
    <citation type="submission" date="2021-10" db="EMBL/GenBank/DDBJ databases">
        <authorList>
            <person name="Piombo E."/>
        </authorList>
    </citation>
    <scope>NUCLEOTIDE SEQUENCE</scope>
</reference>
<dbReference type="Pfam" id="PF03129">
    <property type="entry name" value="HGTP_anticodon"/>
    <property type="match status" value="1"/>
</dbReference>
<dbReference type="SUPFAM" id="SSF64586">
    <property type="entry name" value="C-terminal domain of ProRS"/>
    <property type="match status" value="1"/>
</dbReference>
<keyword evidence="12" id="KW-1185">Reference proteome</keyword>
<dbReference type="GO" id="GO:0006433">
    <property type="term" value="P:prolyl-tRNA aminoacylation"/>
    <property type="evidence" value="ECO:0007669"/>
    <property type="project" value="InterPro"/>
</dbReference>
<dbReference type="Pfam" id="PF00587">
    <property type="entry name" value="tRNA-synt_2b"/>
    <property type="match status" value="1"/>
</dbReference>
<feature type="domain" description="Aminoacyl-transfer RNA synthetases class-II family profile" evidence="10">
    <location>
        <begin position="125"/>
        <end position="189"/>
    </location>
</feature>
<dbReference type="InterPro" id="IPR002316">
    <property type="entry name" value="Pro-tRNA-ligase_IIa"/>
</dbReference>
<dbReference type="Gene3D" id="3.40.50.800">
    <property type="entry name" value="Anticodon-binding domain"/>
    <property type="match status" value="1"/>
</dbReference>
<evidence type="ECO:0000256" key="3">
    <source>
        <dbReference type="ARBA" id="ARBA00022598"/>
    </source>
</evidence>
<dbReference type="InterPro" id="IPR006195">
    <property type="entry name" value="aa-tRNA-synth_II"/>
</dbReference>
<accession>A0A9N9V4I7</accession>
<gene>
    <name evidence="11" type="ORF">CRHIZ90672A_00018192</name>
</gene>
<evidence type="ECO:0000313" key="11">
    <source>
        <dbReference type="EMBL" id="CAH0016608.1"/>
    </source>
</evidence>
<dbReference type="InterPro" id="IPR004499">
    <property type="entry name" value="Pro-tRNA-ligase_IIa_arc-type"/>
</dbReference>
<dbReference type="GO" id="GO:0017101">
    <property type="term" value="C:aminoacyl-tRNA synthetase multienzyme complex"/>
    <property type="evidence" value="ECO:0007669"/>
    <property type="project" value="TreeGrafter"/>
</dbReference>
<evidence type="ECO:0000256" key="7">
    <source>
        <dbReference type="ARBA" id="ARBA00023146"/>
    </source>
</evidence>
<dbReference type="InterPro" id="IPR016061">
    <property type="entry name" value="Pro-tRNA_ligase_II_C"/>
</dbReference>
<dbReference type="FunFam" id="3.40.50.800:FF:000005">
    <property type="entry name" value="bifunctional glutamate/proline--tRNA ligase"/>
    <property type="match status" value="1"/>
</dbReference>
<dbReference type="AlphaFoldDB" id="A0A9N9V4I7"/>
<dbReference type="FunFam" id="3.30.110.30:FF:000001">
    <property type="entry name" value="Bifunctional glutamate/proline--tRNA ligase"/>
    <property type="match status" value="1"/>
</dbReference>
<dbReference type="InterPro" id="IPR036621">
    <property type="entry name" value="Anticodon-bd_dom_sf"/>
</dbReference>
<keyword evidence="5" id="KW-0067">ATP-binding</keyword>
<proteinExistence type="inferred from homology"/>
<dbReference type="GO" id="GO:0005524">
    <property type="term" value="F:ATP binding"/>
    <property type="evidence" value="ECO:0007669"/>
    <property type="project" value="UniProtKB-KW"/>
</dbReference>
<dbReference type="SUPFAM" id="SSF52954">
    <property type="entry name" value="Class II aaRS ABD-related"/>
    <property type="match status" value="1"/>
</dbReference>
<dbReference type="GO" id="GO:0005737">
    <property type="term" value="C:cytoplasm"/>
    <property type="evidence" value="ECO:0007669"/>
    <property type="project" value="InterPro"/>
</dbReference>
<dbReference type="PROSITE" id="PS50862">
    <property type="entry name" value="AA_TRNA_LIGASE_II"/>
    <property type="match status" value="1"/>
</dbReference>
<dbReference type="Gene3D" id="3.30.930.10">
    <property type="entry name" value="Bira Bifunctional Protein, Domain 2"/>
    <property type="match status" value="1"/>
</dbReference>
<evidence type="ECO:0000313" key="12">
    <source>
        <dbReference type="Proteomes" id="UP000696573"/>
    </source>
</evidence>
<keyword evidence="4" id="KW-0547">Nucleotide-binding</keyword>
<comment type="similarity">
    <text evidence="1">Belongs to the class-II aminoacyl-tRNA synthetase family.</text>
</comment>
<dbReference type="SMART" id="SM00946">
    <property type="entry name" value="ProRS-C_1"/>
    <property type="match status" value="1"/>
</dbReference>
<keyword evidence="7" id="KW-0030">Aminoacyl-tRNA synthetase</keyword>
<dbReference type="EC" id="6.1.1.15" evidence="2"/>
<dbReference type="PANTHER" id="PTHR43382">
    <property type="entry name" value="PROLYL-TRNA SYNTHETASE"/>
    <property type="match status" value="1"/>
</dbReference>
<dbReference type="Gene3D" id="3.30.110.30">
    <property type="entry name" value="C-terminal domain of ProRS"/>
    <property type="match status" value="1"/>
</dbReference>
<dbReference type="EMBL" id="CABFNQ020000478">
    <property type="protein sequence ID" value="CAH0016608.1"/>
    <property type="molecule type" value="Genomic_DNA"/>
</dbReference>
<dbReference type="CDD" id="cd00862">
    <property type="entry name" value="ProRS_anticodon_zinc"/>
    <property type="match status" value="1"/>
</dbReference>
<evidence type="ECO:0000256" key="6">
    <source>
        <dbReference type="ARBA" id="ARBA00022917"/>
    </source>
</evidence>
<name>A0A9N9V4I7_9HYPO</name>
<dbReference type="InterPro" id="IPR017449">
    <property type="entry name" value="Pro-tRNA_synth_II"/>
</dbReference>
<dbReference type="InterPro" id="IPR002314">
    <property type="entry name" value="aa-tRNA-synt_IIb"/>
</dbReference>
<comment type="caution">
    <text evidence="11">The sequence shown here is derived from an EMBL/GenBank/DDBJ whole genome shotgun (WGS) entry which is preliminary data.</text>
</comment>
<organism evidence="11 12">
    <name type="scientific">Clonostachys rhizophaga</name>
    <dbReference type="NCBI Taxonomy" id="160324"/>
    <lineage>
        <taxon>Eukaryota</taxon>
        <taxon>Fungi</taxon>
        <taxon>Dikarya</taxon>
        <taxon>Ascomycota</taxon>
        <taxon>Pezizomycotina</taxon>
        <taxon>Sordariomycetes</taxon>
        <taxon>Hypocreomycetidae</taxon>
        <taxon>Hypocreales</taxon>
        <taxon>Bionectriaceae</taxon>
        <taxon>Clonostachys</taxon>
    </lineage>
</organism>
<evidence type="ECO:0000256" key="1">
    <source>
        <dbReference type="ARBA" id="ARBA00008226"/>
    </source>
</evidence>
<dbReference type="OrthoDB" id="1350766at2759"/>
<evidence type="ECO:0000256" key="8">
    <source>
        <dbReference type="ARBA" id="ARBA00029731"/>
    </source>
</evidence>
<keyword evidence="3" id="KW-0436">Ligase</keyword>
<dbReference type="InterPro" id="IPR004154">
    <property type="entry name" value="Anticodon-bd"/>
</dbReference>
<sequence>MTQSCYPKGVGNLFNSSTSQKQADKKRPDETFGITVSKDENFSQWYQEVVLKAEMVEYYQEISGFFILRPLSMFIWNQIKQWFQERLDEMDVEEASFRTFLSAKSIEKEKDHVEGFTPELAWTPIAVRPTSEAIMYPYYSKWLRSHRDLPLRLNQWNSVIRWEAKQTTPFLRTREFLWQEGHTAHLTEEDAGREILAVPVVRGRKTEHEKFAGAYYTMTVEGYIPANGRGIQGSASHCLRQNFRKMFDISVEDPTGNGHIHVWQNSWAFSSRVLGVMTVIVPVGVKKSTSSEEKQVFIDQIEGIAKKLKLAGVRVWVDDRDGYTPAWKFNDWELKGVPLRIEFGPRDAAGSVISYCRRDNSEKGTIPIDNISAEIPELLEAIQKSMYDRAEASYRQHRIQIWKWEDVLPALNEKNVLLIPFCLEKYCEERIKELTTRQDDTSHIPEERRPPTMGMKSLCIPFEQPGGLGHSTKCLNPKCGKMALKWTMFGRSY</sequence>
<dbReference type="PRINTS" id="PR01046">
    <property type="entry name" value="TRNASYNTHPRO"/>
</dbReference>
<keyword evidence="6" id="KW-0648">Protein biosynthesis</keyword>
<dbReference type="PANTHER" id="PTHR43382:SF2">
    <property type="entry name" value="BIFUNCTIONAL GLUTAMATE_PROLINE--TRNA LIGASE"/>
    <property type="match status" value="1"/>
</dbReference>
<dbReference type="Pfam" id="PF09180">
    <property type="entry name" value="ProRS-C_1"/>
    <property type="match status" value="1"/>
</dbReference>
<comment type="catalytic activity">
    <reaction evidence="9">
        <text>tRNA(Pro) + L-proline + ATP = L-prolyl-tRNA(Pro) + AMP + diphosphate</text>
        <dbReference type="Rhea" id="RHEA:14305"/>
        <dbReference type="Rhea" id="RHEA-COMP:9700"/>
        <dbReference type="Rhea" id="RHEA-COMP:9702"/>
        <dbReference type="ChEBI" id="CHEBI:30616"/>
        <dbReference type="ChEBI" id="CHEBI:33019"/>
        <dbReference type="ChEBI" id="CHEBI:60039"/>
        <dbReference type="ChEBI" id="CHEBI:78442"/>
        <dbReference type="ChEBI" id="CHEBI:78532"/>
        <dbReference type="ChEBI" id="CHEBI:456215"/>
        <dbReference type="EC" id="6.1.1.15"/>
    </reaction>
</comment>
<evidence type="ECO:0000256" key="2">
    <source>
        <dbReference type="ARBA" id="ARBA00012831"/>
    </source>
</evidence>
<protein>
    <recommendedName>
        <fullName evidence="2">proline--tRNA ligase</fullName>
        <ecNumber evidence="2">6.1.1.15</ecNumber>
    </recommendedName>
    <alternativeName>
        <fullName evidence="8">Prolyl-tRNA synthetase</fullName>
    </alternativeName>
</protein>
<evidence type="ECO:0000259" key="10">
    <source>
        <dbReference type="PROSITE" id="PS50862"/>
    </source>
</evidence>
<dbReference type="InterPro" id="IPR045864">
    <property type="entry name" value="aa-tRNA-synth_II/BPL/LPL"/>
</dbReference>